<feature type="region of interest" description="Disordered" evidence="2">
    <location>
        <begin position="312"/>
        <end position="333"/>
    </location>
</feature>
<feature type="compositionally biased region" description="Polar residues" evidence="2">
    <location>
        <begin position="1253"/>
        <end position="1262"/>
    </location>
</feature>
<keyword evidence="1" id="KW-0862">Zinc</keyword>
<evidence type="ECO:0000313" key="5">
    <source>
        <dbReference type="EMBL" id="GEU77416.1"/>
    </source>
</evidence>
<dbReference type="InterPro" id="IPR001878">
    <property type="entry name" value="Znf_CCHC"/>
</dbReference>
<reference evidence="5" key="1">
    <citation type="journal article" date="2019" name="Sci. Rep.">
        <title>Draft genome of Tanacetum cinerariifolium, the natural source of mosquito coil.</title>
        <authorList>
            <person name="Yamashiro T."/>
            <person name="Shiraishi A."/>
            <person name="Satake H."/>
            <person name="Nakayama K."/>
        </authorList>
    </citation>
    <scope>NUCLEOTIDE SEQUENCE</scope>
</reference>
<evidence type="ECO:0000259" key="3">
    <source>
        <dbReference type="PROSITE" id="PS50158"/>
    </source>
</evidence>
<dbReference type="GO" id="GO:0015074">
    <property type="term" value="P:DNA integration"/>
    <property type="evidence" value="ECO:0007669"/>
    <property type="project" value="InterPro"/>
</dbReference>
<dbReference type="InterPro" id="IPR012337">
    <property type="entry name" value="RNaseH-like_sf"/>
</dbReference>
<dbReference type="InterPro" id="IPR036397">
    <property type="entry name" value="RNaseH_sf"/>
</dbReference>
<dbReference type="GO" id="GO:0008270">
    <property type="term" value="F:zinc ion binding"/>
    <property type="evidence" value="ECO:0007669"/>
    <property type="project" value="UniProtKB-KW"/>
</dbReference>
<accession>A0A6L2MTV5</accession>
<dbReference type="Gene3D" id="4.10.60.10">
    <property type="entry name" value="Zinc finger, CCHC-type"/>
    <property type="match status" value="1"/>
</dbReference>
<dbReference type="Gene3D" id="3.30.420.10">
    <property type="entry name" value="Ribonuclease H-like superfamily/Ribonuclease H"/>
    <property type="match status" value="1"/>
</dbReference>
<feature type="compositionally biased region" description="Basic and acidic residues" evidence="2">
    <location>
        <begin position="317"/>
        <end position="333"/>
    </location>
</feature>
<dbReference type="InterPro" id="IPR036875">
    <property type="entry name" value="Znf_CCHC_sf"/>
</dbReference>
<dbReference type="SUPFAM" id="SSF53098">
    <property type="entry name" value="Ribonuclease H-like"/>
    <property type="match status" value="1"/>
</dbReference>
<dbReference type="InterPro" id="IPR025724">
    <property type="entry name" value="GAG-pre-integrase_dom"/>
</dbReference>
<dbReference type="Pfam" id="PF13976">
    <property type="entry name" value="gag_pre-integrs"/>
    <property type="match status" value="1"/>
</dbReference>
<evidence type="ECO:0000256" key="1">
    <source>
        <dbReference type="PROSITE-ProRule" id="PRU00047"/>
    </source>
</evidence>
<feature type="compositionally biased region" description="Basic and acidic residues" evidence="2">
    <location>
        <begin position="707"/>
        <end position="717"/>
    </location>
</feature>
<sequence>MRTKPGVDTLSFDDLYNNLKVFESDVKGSTGSSSSTQNVAFVSSDNTSSTNEVNTSYGVMISMRLKKFYKKTGRKLHFDAKKPVGFDKNKVECFNCYNIRNFARECVDWTGLAKDDIEDYALMAFSNSGSDTEVTSCSKECENTYAKLKNLYDEQREQIVVDSIEIQAYTLALKKVEAYLVYYHKNQLAYEEKISTNEVDTASIEVSAASTPVNTVSFPNNTANLSDATVYAFLANQPNGSQLMHADLEQIHKDDLEEIDLKWQLALLSMRAKRYFQRTCKKITINGSDTAGYDKTKVECFNCHKMGHFLRKCKSPKSQESRPRNQDSSRKTVIVEDTSSKAMVAIDGAGFDWSYMGDDEVPTNMALIAFSDSEGDPQTALRDTRIFDSSSKGGKIIDKGKIRTRKLDFKDVYFVKELKFNLFSVSQMCDKKNSVLFTKTECLILSPNFKLPDENQVLLKVPRKNNIYSFDLKNVVPSKGLTCLFAKTTNDESNLWHRRLGHINFKTMNKLVKENLVRGIENQLNHKVKIIRCDSGTEFKNYEMNQLCGVKGIKMEFSNAKTSQQNGIAERKNRTIIEAARTMLTDSLLPIPFWAEAANIDCYVQNRVLVTKPHNKTPYELLTGRAPIISYIRPFGYSVTILNTLDHLRKFDGKADEGFLVGSGPKWLFDIDSLTNLMNYQPVNAGNRTNVLDTSSDVPSCNEEVESSPKDDASKKSIVDPTCVEGGKIDDLGCLDQQMKSTDDYEKTNSTNSLILLVQLHPAALDDFSKMPNLEETGIFDDAYDDKDKGAEADYNKLEIVIPVSPIPSIRIHKDHPKEQIIREMEPKKVTHALDDEIWVEAMQEELFQFKLLNRSLSTEFEQLMHNRFQMSSMGELTFFLGLQVEQRKDGIFLIREKYVCDILKKFSFSSVKSARFQVQPKVSHMHAVKRIFRYLKGHPTLGLWYLKGSPLELIAYSDSDYAGASLDRKSTTGGCQFLGSRLISWQCKKQTIVANSTTEVEYIAASSCCGQVLWLQNQLLDYGYNFMQTKIHVDNESAICVVKNPVYHSKTKYIKIRHHFIRDSYEKRLIEMVKIHTDSNVADLLTKAFDVRIELKGFFLMMVMLIWCNMLVTELILLVFSILDFINTTNGHQYTMSNRQERIGYSRANRNCSKTVNSVKQIHAIVDGKVVVISESLVRSDLLFDDEDGITCLTNDEIFENLALMSYKPLSTKLTFQKDSDNIIKTQTMAMHNVDIPQEIDTCGRPKRQETIGGTSAQTRSEGVLEQPNKPPLTEGHPSRSGEDRLEENIELTDTIPTPHDLPLTGGYTSGSDEGRITLAELMETCTILSNRVTQLKTEISTTKTIYNKAFITLTNRVKKLESQLKHKKSRAVIHSSDEEGPSVHIEDSPKQGRIIKEMDKDENINLFSKQGEVQETAKHLRDDDETLAETLLNIKRSSAKDKGKGIMQETELSKKLKKKEMIQLTLELQRQLDQRKENIPKGDQAKEIDWNDPQVLRYHALQNRPFSKIEVRKNMIMIWDQVHTFVSNDFKIEREVMKRAGFNLQQGILKKQRLDQQTKEIEEEVGAQGDSDQEVEELKLYMRIILKKDIEIESIPLVVKPPVIIEYKIVKEGKISTYHITRADGNIRRYTSMINLLENINREDLKTLWKLVKYKYGNTRPEEGYERVLWRDLKVMFEPDIESEVWRQLQRHDVTVCVNFNKLDDLVGEGADYAVNKGRSTDKIKVLNAEAEGVSAAGETLSTATLAVSTVSV</sequence>
<organism evidence="5">
    <name type="scientific">Tanacetum cinerariifolium</name>
    <name type="common">Dalmatian daisy</name>
    <name type="synonym">Chrysanthemum cinerariifolium</name>
    <dbReference type="NCBI Taxonomy" id="118510"/>
    <lineage>
        <taxon>Eukaryota</taxon>
        <taxon>Viridiplantae</taxon>
        <taxon>Streptophyta</taxon>
        <taxon>Embryophyta</taxon>
        <taxon>Tracheophyta</taxon>
        <taxon>Spermatophyta</taxon>
        <taxon>Magnoliopsida</taxon>
        <taxon>eudicotyledons</taxon>
        <taxon>Gunneridae</taxon>
        <taxon>Pentapetalae</taxon>
        <taxon>asterids</taxon>
        <taxon>campanulids</taxon>
        <taxon>Asterales</taxon>
        <taxon>Asteraceae</taxon>
        <taxon>Asteroideae</taxon>
        <taxon>Anthemideae</taxon>
        <taxon>Anthemidinae</taxon>
        <taxon>Tanacetum</taxon>
    </lineage>
</organism>
<protein>
    <submittedName>
        <fullName evidence="5">Putative ribonuclease H-like domain-containing protein</fullName>
    </submittedName>
</protein>
<feature type="domain" description="Integrase catalytic" evidence="4">
    <location>
        <begin position="458"/>
        <end position="626"/>
    </location>
</feature>
<dbReference type="EMBL" id="BKCJ010007468">
    <property type="protein sequence ID" value="GEU77416.1"/>
    <property type="molecule type" value="Genomic_DNA"/>
</dbReference>
<evidence type="ECO:0000256" key="2">
    <source>
        <dbReference type="SAM" id="MobiDB-lite"/>
    </source>
</evidence>
<dbReference type="PANTHER" id="PTHR11439:SF495">
    <property type="entry name" value="REVERSE TRANSCRIPTASE, RNA-DEPENDENT DNA POLYMERASE-RELATED"/>
    <property type="match status" value="1"/>
</dbReference>
<keyword evidence="1" id="KW-0479">Metal-binding</keyword>
<feature type="domain" description="CCHC-type" evidence="3">
    <location>
        <begin position="300"/>
        <end position="315"/>
    </location>
</feature>
<feature type="region of interest" description="Disordered" evidence="2">
    <location>
        <begin position="1245"/>
        <end position="1285"/>
    </location>
</feature>
<dbReference type="PANTHER" id="PTHR11439">
    <property type="entry name" value="GAG-POL-RELATED RETROTRANSPOSON"/>
    <property type="match status" value="1"/>
</dbReference>
<dbReference type="SMART" id="SM00343">
    <property type="entry name" value="ZnF_C2HC"/>
    <property type="match status" value="2"/>
</dbReference>
<comment type="caution">
    <text evidence="5">The sequence shown here is derived from an EMBL/GenBank/DDBJ whole genome shotgun (WGS) entry which is preliminary data.</text>
</comment>
<proteinExistence type="predicted"/>
<dbReference type="PROSITE" id="PS50158">
    <property type="entry name" value="ZF_CCHC"/>
    <property type="match status" value="1"/>
</dbReference>
<dbReference type="PROSITE" id="PS50994">
    <property type="entry name" value="INTEGRASE"/>
    <property type="match status" value="1"/>
</dbReference>
<gene>
    <name evidence="5" type="ORF">Tci_049394</name>
</gene>
<dbReference type="GO" id="GO:0003676">
    <property type="term" value="F:nucleic acid binding"/>
    <property type="evidence" value="ECO:0007669"/>
    <property type="project" value="InterPro"/>
</dbReference>
<dbReference type="SUPFAM" id="SSF57756">
    <property type="entry name" value="Retrovirus zinc finger-like domains"/>
    <property type="match status" value="1"/>
</dbReference>
<name>A0A6L2MTV5_TANCI</name>
<feature type="region of interest" description="Disordered" evidence="2">
    <location>
        <begin position="694"/>
        <end position="717"/>
    </location>
</feature>
<feature type="region of interest" description="Disordered" evidence="2">
    <location>
        <begin position="1370"/>
        <end position="1390"/>
    </location>
</feature>
<keyword evidence="1" id="KW-0863">Zinc-finger</keyword>
<dbReference type="CDD" id="cd09272">
    <property type="entry name" value="RNase_HI_RT_Ty1"/>
    <property type="match status" value="1"/>
</dbReference>
<dbReference type="InterPro" id="IPR001584">
    <property type="entry name" value="Integrase_cat-core"/>
</dbReference>
<evidence type="ECO:0000259" key="4">
    <source>
        <dbReference type="PROSITE" id="PS50994"/>
    </source>
</evidence>